<dbReference type="NCBIfam" id="NF003766">
    <property type="entry name" value="PRK05362.1"/>
    <property type="match status" value="1"/>
</dbReference>
<dbReference type="HAMAP" id="MF_00740">
    <property type="entry name" value="Phosphopentomut"/>
    <property type="match status" value="1"/>
</dbReference>
<evidence type="ECO:0000256" key="2">
    <source>
        <dbReference type="ARBA" id="ARBA00022723"/>
    </source>
</evidence>
<dbReference type="InterPro" id="IPR006124">
    <property type="entry name" value="Metalloenzyme"/>
</dbReference>
<evidence type="ECO:0000256" key="1">
    <source>
        <dbReference type="ARBA" id="ARBA00010373"/>
    </source>
</evidence>
<reference evidence="8" key="1">
    <citation type="journal article" date="2019" name="Int. J. Syst. Evol. Microbiol.">
        <title>The Global Catalogue of Microorganisms (GCM) 10K type strain sequencing project: providing services to taxonomists for standard genome sequencing and annotation.</title>
        <authorList>
            <consortium name="The Broad Institute Genomics Platform"/>
            <consortium name="The Broad Institute Genome Sequencing Center for Infectious Disease"/>
            <person name="Wu L."/>
            <person name="Ma J."/>
        </authorList>
    </citation>
    <scope>NUCLEOTIDE SEQUENCE [LARGE SCALE GENOMIC DNA]</scope>
    <source>
        <strain evidence="8">KCTC 52677</strain>
    </source>
</reference>
<dbReference type="Gene3D" id="3.40.720.10">
    <property type="entry name" value="Alkaline Phosphatase, subunit A"/>
    <property type="match status" value="1"/>
</dbReference>
<comment type="caution">
    <text evidence="7">The sequence shown here is derived from an EMBL/GenBank/DDBJ whole genome shotgun (WGS) entry which is preliminary data.</text>
</comment>
<keyword evidence="4" id="KW-0963">Cytoplasm</keyword>
<dbReference type="PANTHER" id="PTHR21110">
    <property type="entry name" value="PHOSPHOPENTOMUTASE"/>
    <property type="match status" value="1"/>
</dbReference>
<dbReference type="SUPFAM" id="SSF143856">
    <property type="entry name" value="DeoB insert domain-like"/>
    <property type="match status" value="1"/>
</dbReference>
<evidence type="ECO:0000313" key="8">
    <source>
        <dbReference type="Proteomes" id="UP001595377"/>
    </source>
</evidence>
<sequence length="409" mass="43796">MARAFLFVLDSFGIGGGPDAAAFGDLGADTLGHIAEFCAAGAADRPGLRAGPLRLPNMSALGLLHAARAATGRFPPGMDVPQRVFGVHGAASEVSRGKDTPSGHWEIAGTPVTFDWGYFPDEGDAFEPELVEAICAATGVPGILGNCHASGTEIIDRLGAEHIRTGRPICYTSSDSVFQVAAHESHFGLDRLFAFCETVRAILDERPGGRIGRVIARPFVGETPRDFRRTGNRRDYSVPPPEPTLLDRLTAAGRTVHAVGKIGDIFAHQGIGRLVKASGNAALFDATLKVMDEAADGDLVFTNFVDFDMLYGHRRDVPGYAAALEAFDRRLPEVDRKLKPGDIVILTADHGCDPTWRGTDHTRERVPIMSFGPGIRSRMLETRKTFADIGESVAAHLGIPPGPHGRSFL</sequence>
<comment type="subcellular location">
    <subcellularLocation>
        <location evidence="4">Cytoplasm</location>
    </subcellularLocation>
</comment>
<dbReference type="Proteomes" id="UP001595377">
    <property type="component" value="Unassembled WGS sequence"/>
</dbReference>
<keyword evidence="4 7" id="KW-0413">Isomerase</keyword>
<feature type="domain" description="Metalloenzyme" evidence="6">
    <location>
        <begin position="3"/>
        <end position="400"/>
    </location>
</feature>
<dbReference type="PANTHER" id="PTHR21110:SF0">
    <property type="entry name" value="PHOSPHOPENTOMUTASE"/>
    <property type="match status" value="1"/>
</dbReference>
<dbReference type="CDD" id="cd16009">
    <property type="entry name" value="PPM"/>
    <property type="match status" value="1"/>
</dbReference>
<name>A0ABV7DBI9_9HYPH</name>
<comment type="pathway">
    <text evidence="4">Carbohydrate degradation; 2-deoxy-D-ribose 1-phosphate degradation; D-glyceraldehyde 3-phosphate and acetaldehyde from 2-deoxy-alpha-D-ribose 1-phosphate: step 1/2.</text>
</comment>
<comment type="catalytic activity">
    <reaction evidence="4">
        <text>alpha-D-ribose 1-phosphate = D-ribose 5-phosphate</text>
        <dbReference type="Rhea" id="RHEA:18793"/>
        <dbReference type="ChEBI" id="CHEBI:57720"/>
        <dbReference type="ChEBI" id="CHEBI:78346"/>
        <dbReference type="EC" id="5.4.2.7"/>
    </reaction>
</comment>
<feature type="binding site" evidence="4">
    <location>
        <position position="313"/>
    </location>
    <ligand>
        <name>Mn(2+)</name>
        <dbReference type="ChEBI" id="CHEBI:29035"/>
        <label>2</label>
    </ligand>
</feature>
<feature type="binding site" evidence="4">
    <location>
        <position position="350"/>
    </location>
    <ligand>
        <name>Mn(2+)</name>
        <dbReference type="ChEBI" id="CHEBI:29035"/>
        <label>1</label>
    </ligand>
</feature>
<feature type="binding site" evidence="4">
    <location>
        <position position="361"/>
    </location>
    <ligand>
        <name>Mn(2+)</name>
        <dbReference type="ChEBI" id="CHEBI:29035"/>
        <label>2</label>
    </ligand>
</feature>
<proteinExistence type="inferred from homology"/>
<organism evidence="7 8">
    <name type="scientific">Shinella pollutisoli</name>
    <dbReference type="NCBI Taxonomy" id="2250594"/>
    <lineage>
        <taxon>Bacteria</taxon>
        <taxon>Pseudomonadati</taxon>
        <taxon>Pseudomonadota</taxon>
        <taxon>Alphaproteobacteria</taxon>
        <taxon>Hyphomicrobiales</taxon>
        <taxon>Rhizobiaceae</taxon>
        <taxon>Shinella</taxon>
    </lineage>
</organism>
<evidence type="ECO:0000256" key="4">
    <source>
        <dbReference type="HAMAP-Rule" id="MF_00740"/>
    </source>
</evidence>
<evidence type="ECO:0000256" key="3">
    <source>
        <dbReference type="ARBA" id="ARBA00023211"/>
    </source>
</evidence>
<gene>
    <name evidence="4" type="primary">deoB</name>
    <name evidence="7" type="ORF">ACFOHH_01240</name>
</gene>
<dbReference type="PIRSF" id="PIRSF001491">
    <property type="entry name" value="Ppentomutase"/>
    <property type="match status" value="1"/>
</dbReference>
<evidence type="ECO:0000313" key="7">
    <source>
        <dbReference type="EMBL" id="MFC3071724.1"/>
    </source>
</evidence>
<protein>
    <recommendedName>
        <fullName evidence="4 5">Phosphopentomutase</fullName>
        <ecNumber evidence="4 5">5.4.2.7</ecNumber>
    </recommendedName>
    <alternativeName>
        <fullName evidence="4">Phosphodeoxyribomutase</fullName>
    </alternativeName>
</protein>
<dbReference type="EMBL" id="JBHRSP010000001">
    <property type="protein sequence ID" value="MFC3071724.1"/>
    <property type="molecule type" value="Genomic_DNA"/>
</dbReference>
<dbReference type="NCBIfam" id="TIGR01696">
    <property type="entry name" value="deoB"/>
    <property type="match status" value="1"/>
</dbReference>
<dbReference type="Gene3D" id="3.30.70.1250">
    <property type="entry name" value="Phosphopentomutase"/>
    <property type="match status" value="1"/>
</dbReference>
<feature type="binding site" evidence="4">
    <location>
        <position position="349"/>
    </location>
    <ligand>
        <name>Mn(2+)</name>
        <dbReference type="ChEBI" id="CHEBI:29035"/>
        <label>1</label>
    </ligand>
</feature>
<dbReference type="RefSeq" id="WP_257316412.1">
    <property type="nucleotide sequence ID" value="NZ_JANFDG010000019.1"/>
</dbReference>
<dbReference type="InterPro" id="IPR024052">
    <property type="entry name" value="Phosphopentomutase_DeoB_cap_sf"/>
</dbReference>
<dbReference type="InterPro" id="IPR017850">
    <property type="entry name" value="Alkaline_phosphatase_core_sf"/>
</dbReference>
<comment type="similarity">
    <text evidence="1 4">Belongs to the phosphopentomutase family.</text>
</comment>
<keyword evidence="2 4" id="KW-0479">Metal-binding</keyword>
<keyword evidence="8" id="KW-1185">Reference proteome</keyword>
<keyword evidence="3 4" id="KW-0464">Manganese</keyword>
<dbReference type="InterPro" id="IPR010045">
    <property type="entry name" value="DeoB"/>
</dbReference>
<feature type="binding site" evidence="4">
    <location>
        <position position="308"/>
    </location>
    <ligand>
        <name>Mn(2+)</name>
        <dbReference type="ChEBI" id="CHEBI:29035"/>
        <label>2</label>
    </ligand>
</feature>
<dbReference type="SUPFAM" id="SSF53649">
    <property type="entry name" value="Alkaline phosphatase-like"/>
    <property type="match status" value="1"/>
</dbReference>
<accession>A0ABV7DBI9</accession>
<evidence type="ECO:0000256" key="5">
    <source>
        <dbReference type="NCBIfam" id="TIGR01696"/>
    </source>
</evidence>
<comment type="cofactor">
    <cofactor evidence="4">
        <name>Mn(2+)</name>
        <dbReference type="ChEBI" id="CHEBI:29035"/>
    </cofactor>
    <text evidence="4">Binds 2 manganese ions.</text>
</comment>
<dbReference type="GO" id="GO:0008973">
    <property type="term" value="F:phosphopentomutase activity"/>
    <property type="evidence" value="ECO:0007669"/>
    <property type="project" value="UniProtKB-EC"/>
</dbReference>
<dbReference type="EC" id="5.4.2.7" evidence="4 5"/>
<comment type="function">
    <text evidence="4">Isomerase that catalyzes the conversion of deoxy-ribose 1-phosphate (dRib-1-P) and ribose 1-phosphate (Rib-1-P) to deoxy-ribose 5-phosphate (dRib-5-P) and ribose 5-phosphate (Rib-5-P), respectively.</text>
</comment>
<dbReference type="Pfam" id="PF01676">
    <property type="entry name" value="Metalloenzyme"/>
    <property type="match status" value="1"/>
</dbReference>
<feature type="binding site" evidence="4">
    <location>
        <position position="10"/>
    </location>
    <ligand>
        <name>Mn(2+)</name>
        <dbReference type="ChEBI" id="CHEBI:29035"/>
        <label>1</label>
    </ligand>
</feature>
<evidence type="ECO:0000259" key="6">
    <source>
        <dbReference type="Pfam" id="PF01676"/>
    </source>
</evidence>
<comment type="catalytic activity">
    <reaction evidence="4">
        <text>2-deoxy-alpha-D-ribose 1-phosphate = 2-deoxy-D-ribose 5-phosphate</text>
        <dbReference type="Rhea" id="RHEA:27658"/>
        <dbReference type="ChEBI" id="CHEBI:57259"/>
        <dbReference type="ChEBI" id="CHEBI:62877"/>
        <dbReference type="EC" id="5.4.2.7"/>
    </reaction>
</comment>